<comment type="caution">
    <text evidence="6">Lacks conserved residue(s) required for the propagation of feature annotation.</text>
</comment>
<organism evidence="7 8">
    <name type="scientific">Cellulomonas bogoriensis 69B4 = DSM 16987</name>
    <dbReference type="NCBI Taxonomy" id="1386082"/>
    <lineage>
        <taxon>Bacteria</taxon>
        <taxon>Bacillati</taxon>
        <taxon>Actinomycetota</taxon>
        <taxon>Actinomycetes</taxon>
        <taxon>Micrococcales</taxon>
        <taxon>Cellulomonadaceae</taxon>
        <taxon>Cellulomonas</taxon>
    </lineage>
</organism>
<gene>
    <name evidence="6" type="primary">rsmG</name>
    <name evidence="7" type="ORF">N869_15215</name>
</gene>
<evidence type="ECO:0000313" key="8">
    <source>
        <dbReference type="Proteomes" id="UP000054314"/>
    </source>
</evidence>
<dbReference type="SUPFAM" id="SSF53335">
    <property type="entry name" value="S-adenosyl-L-methionine-dependent methyltransferases"/>
    <property type="match status" value="1"/>
</dbReference>
<evidence type="ECO:0000256" key="2">
    <source>
        <dbReference type="ARBA" id="ARBA00022552"/>
    </source>
</evidence>
<dbReference type="RefSeq" id="WP_232229641.1">
    <property type="nucleotide sequence ID" value="NZ_AXCZ01000052.1"/>
</dbReference>
<name>A0A0A0BZE2_9CELL</name>
<dbReference type="Pfam" id="PF02527">
    <property type="entry name" value="GidB"/>
    <property type="match status" value="1"/>
</dbReference>
<evidence type="ECO:0000256" key="1">
    <source>
        <dbReference type="ARBA" id="ARBA00022490"/>
    </source>
</evidence>
<keyword evidence="5 6" id="KW-0949">S-adenosyl-L-methionine</keyword>
<evidence type="ECO:0000256" key="5">
    <source>
        <dbReference type="ARBA" id="ARBA00022691"/>
    </source>
</evidence>
<keyword evidence="1 6" id="KW-0963">Cytoplasm</keyword>
<dbReference type="Gene3D" id="3.40.50.150">
    <property type="entry name" value="Vaccinia Virus protein VP39"/>
    <property type="match status" value="1"/>
</dbReference>
<dbReference type="PANTHER" id="PTHR31760">
    <property type="entry name" value="S-ADENOSYL-L-METHIONINE-DEPENDENT METHYLTRANSFERASES SUPERFAMILY PROTEIN"/>
    <property type="match status" value="1"/>
</dbReference>
<dbReference type="HAMAP" id="MF_00074">
    <property type="entry name" value="16SrRNA_methyltr_G"/>
    <property type="match status" value="1"/>
</dbReference>
<dbReference type="GO" id="GO:0005829">
    <property type="term" value="C:cytosol"/>
    <property type="evidence" value="ECO:0007669"/>
    <property type="project" value="TreeGrafter"/>
</dbReference>
<dbReference type="Proteomes" id="UP000054314">
    <property type="component" value="Unassembled WGS sequence"/>
</dbReference>
<evidence type="ECO:0000313" key="7">
    <source>
        <dbReference type="EMBL" id="KGM13281.1"/>
    </source>
</evidence>
<comment type="caution">
    <text evidence="7">The sequence shown here is derived from an EMBL/GenBank/DDBJ whole genome shotgun (WGS) entry which is preliminary data.</text>
</comment>
<comment type="subcellular location">
    <subcellularLocation>
        <location evidence="6">Cytoplasm</location>
    </subcellularLocation>
</comment>
<dbReference type="NCBIfam" id="TIGR00138">
    <property type="entry name" value="rsmG_gidB"/>
    <property type="match status" value="1"/>
</dbReference>
<evidence type="ECO:0000256" key="6">
    <source>
        <dbReference type="HAMAP-Rule" id="MF_00074"/>
    </source>
</evidence>
<dbReference type="EC" id="2.1.1.-" evidence="6"/>
<evidence type="ECO:0000256" key="3">
    <source>
        <dbReference type="ARBA" id="ARBA00022603"/>
    </source>
</evidence>
<keyword evidence="8" id="KW-1185">Reference proteome</keyword>
<reference evidence="7 8" key="1">
    <citation type="submission" date="2013-08" db="EMBL/GenBank/DDBJ databases">
        <title>Genome sequencing of Cellulomonas bogoriensis 69B4.</title>
        <authorList>
            <person name="Chen F."/>
            <person name="Li Y."/>
            <person name="Wang G."/>
        </authorList>
    </citation>
    <scope>NUCLEOTIDE SEQUENCE [LARGE SCALE GENOMIC DNA]</scope>
    <source>
        <strain evidence="7 8">69B4</strain>
    </source>
</reference>
<comment type="function">
    <text evidence="6">Specifically methylates the N7 position of a guanine in 16S rRNA.</text>
</comment>
<comment type="similarity">
    <text evidence="6">Belongs to the methyltransferase superfamily. RNA methyltransferase RsmG family.</text>
</comment>
<feature type="binding site" evidence="6">
    <location>
        <position position="80"/>
    </location>
    <ligand>
        <name>S-adenosyl-L-methionine</name>
        <dbReference type="ChEBI" id="CHEBI:59789"/>
    </ligand>
</feature>
<keyword evidence="2 6" id="KW-0698">rRNA processing</keyword>
<dbReference type="PANTHER" id="PTHR31760:SF0">
    <property type="entry name" value="S-ADENOSYL-L-METHIONINE-DEPENDENT METHYLTRANSFERASES SUPERFAMILY PROTEIN"/>
    <property type="match status" value="1"/>
</dbReference>
<dbReference type="EMBL" id="AXCZ01000052">
    <property type="protein sequence ID" value="KGM13281.1"/>
    <property type="molecule type" value="Genomic_DNA"/>
</dbReference>
<protein>
    <recommendedName>
        <fullName evidence="6">Ribosomal RNA small subunit methyltransferase G</fullName>
        <ecNumber evidence="6">2.1.1.-</ecNumber>
    </recommendedName>
    <alternativeName>
        <fullName evidence="6">16S rRNA 7-methylguanosine methyltransferase</fullName>
        <shortName evidence="6">16S rRNA m7G methyltransferase</shortName>
    </alternativeName>
</protein>
<evidence type="ECO:0000256" key="4">
    <source>
        <dbReference type="ARBA" id="ARBA00022679"/>
    </source>
</evidence>
<keyword evidence="4 6" id="KW-0808">Transferase</keyword>
<feature type="binding site" evidence="6">
    <location>
        <position position="85"/>
    </location>
    <ligand>
        <name>S-adenosyl-L-methionine</name>
        <dbReference type="ChEBI" id="CHEBI:59789"/>
    </ligand>
</feature>
<proteinExistence type="inferred from homology"/>
<sequence length="239" mass="25598">MSDPHQAPGIGPAVGLDALRAYFGDAFEQVRGFHDLLADAGVQRGLLGPREVGRLWDRHLLNSASVVQFLPEDGPVVDVGSGAGLPGIVIAAMRPRTEVVLIETMLRRTTWLEEVVSELGLPNVRVVRGRAEEMHGQVEAAAVTARAVAPLDRLAQWSVPLLRQGGALLALKGQRAAQEVEDAASVLTALGVGEEREVLVAPTIDGVEATTVVRMVRAHVRTTVQGTADARKGRRRRAR</sequence>
<accession>A0A0A0BZE2</accession>
<keyword evidence="3 6" id="KW-0489">Methyltransferase</keyword>
<dbReference type="AlphaFoldDB" id="A0A0A0BZE2"/>
<dbReference type="GO" id="GO:0070043">
    <property type="term" value="F:rRNA (guanine-N7-)-methyltransferase activity"/>
    <property type="evidence" value="ECO:0007669"/>
    <property type="project" value="UniProtKB-UniRule"/>
</dbReference>
<feature type="binding site" evidence="6">
    <location>
        <position position="146"/>
    </location>
    <ligand>
        <name>S-adenosyl-L-methionine</name>
        <dbReference type="ChEBI" id="CHEBI:59789"/>
    </ligand>
</feature>
<dbReference type="InterPro" id="IPR003682">
    <property type="entry name" value="rRNA_ssu_MeTfrase_G"/>
</dbReference>
<dbReference type="InterPro" id="IPR029063">
    <property type="entry name" value="SAM-dependent_MTases_sf"/>
</dbReference>
<feature type="binding site" evidence="6">
    <location>
        <begin position="131"/>
        <end position="132"/>
    </location>
    <ligand>
        <name>S-adenosyl-L-methionine</name>
        <dbReference type="ChEBI" id="CHEBI:59789"/>
    </ligand>
</feature>